<dbReference type="Proteomes" id="UP000009062">
    <property type="component" value="Chromosome"/>
</dbReference>
<dbReference type="EMBL" id="CP003316">
    <property type="protein sequence ID" value="AFA40147.1"/>
    <property type="molecule type" value="Genomic_DNA"/>
</dbReference>
<name>H6QCV1_PYROT</name>
<evidence type="ECO:0000313" key="1">
    <source>
        <dbReference type="EMBL" id="AFA40147.1"/>
    </source>
</evidence>
<dbReference type="HOGENOM" id="CLU_1393634_0_0_2"/>
<evidence type="ECO:0000313" key="2">
    <source>
        <dbReference type="Proteomes" id="UP000009062"/>
    </source>
</evidence>
<dbReference type="STRING" id="698757.Pogu_2120"/>
<reference evidence="1 2" key="1">
    <citation type="journal article" date="2012" name="Stand. Genomic Sci.">
        <title>Complete genome sequence of Pyrobaculum oguniense.</title>
        <authorList>
            <person name="Bernick D.L."/>
            <person name="Karplus K."/>
            <person name="Lui L.M."/>
            <person name="Coker J.K."/>
            <person name="Murphy J.N."/>
            <person name="Chan P.P."/>
            <person name="Cozen A.E."/>
            <person name="Lowe T.M."/>
        </authorList>
    </citation>
    <scope>NUCLEOTIDE SEQUENCE [LARGE SCALE GENOMIC DNA]</scope>
    <source>
        <strain evidence="1 2">TE7</strain>
    </source>
</reference>
<keyword evidence="2" id="KW-1185">Reference proteome</keyword>
<sequence length="195" mass="21656">MASVKFDDIPRLIIEGRQEARAAVVERLGREVRQARRPWGPVEPFVEALYHTAFVKGDSEVGLLLYEYLSGIYAKYPHAGEAREIMAIVLEGAAAKLGLSHVEDAVENIKSMRTSSVYSELVKALVLAELGHRGGLKAALDKVLAFEAEKAEELRKALSNPEAVEAFHLYYDLGIAAEPPYSYYIKRAHELLDKS</sequence>
<proteinExistence type="predicted"/>
<accession>H6QCV1</accession>
<dbReference type="KEGG" id="pog:Pogu_2120"/>
<gene>
    <name evidence="1" type="ordered locus">Pogu_2120</name>
</gene>
<protein>
    <submittedName>
        <fullName evidence="1">Uncharacterized protein</fullName>
    </submittedName>
</protein>
<organism evidence="1 2">
    <name type="scientific">Pyrobaculum oguniense (strain DSM 13380 / JCM 10595 / TE7)</name>
    <dbReference type="NCBI Taxonomy" id="698757"/>
    <lineage>
        <taxon>Archaea</taxon>
        <taxon>Thermoproteota</taxon>
        <taxon>Thermoprotei</taxon>
        <taxon>Thermoproteales</taxon>
        <taxon>Thermoproteaceae</taxon>
        <taxon>Pyrobaculum</taxon>
    </lineage>
</organism>
<dbReference type="AlphaFoldDB" id="H6QCV1"/>